<dbReference type="AlphaFoldDB" id="A0AAE4YZ67"/>
<accession>A0AAE4YZ67</accession>
<dbReference type="EMBL" id="WUFC01000051">
    <property type="protein sequence ID" value="NEI52908.1"/>
    <property type="molecule type" value="Genomic_DNA"/>
</dbReference>
<evidence type="ECO:0000313" key="3">
    <source>
        <dbReference type="Proteomes" id="UP000661163"/>
    </source>
</evidence>
<keyword evidence="1" id="KW-1133">Transmembrane helix</keyword>
<dbReference type="Proteomes" id="UP000661163">
    <property type="component" value="Unassembled WGS sequence"/>
</dbReference>
<sequence>MSVVFGWKGKGKPYSIRFGLICGSGIALTFLATFYINSYVGIGLLLALIYLGVRTKFFERRWAE</sequence>
<evidence type="ECO:0000313" key="2">
    <source>
        <dbReference type="EMBL" id="NEI52908.1"/>
    </source>
</evidence>
<organism evidence="2 3">
    <name type="scientific">Rhizobium ruizarguesonis</name>
    <dbReference type="NCBI Taxonomy" id="2081791"/>
    <lineage>
        <taxon>Bacteria</taxon>
        <taxon>Pseudomonadati</taxon>
        <taxon>Pseudomonadota</taxon>
        <taxon>Alphaproteobacteria</taxon>
        <taxon>Hyphomicrobiales</taxon>
        <taxon>Rhizobiaceae</taxon>
        <taxon>Rhizobium/Agrobacterium group</taxon>
        <taxon>Rhizobium</taxon>
    </lineage>
</organism>
<feature type="transmembrane region" description="Helical" evidence="1">
    <location>
        <begin position="18"/>
        <end position="51"/>
    </location>
</feature>
<reference evidence="2 3" key="1">
    <citation type="submission" date="2019-12" db="EMBL/GenBank/DDBJ databases">
        <title>Rhizobium genotypes associated with high levels of biological nitrogen fixation by grain legumes in a temperate-maritime cropping system.</title>
        <authorList>
            <person name="Maluk M."/>
            <person name="Francesc Ferrando Molina F."/>
            <person name="Lopez Del Egido L."/>
            <person name="Lafos M."/>
            <person name="Langarica-Fuentes A."/>
            <person name="Gebre Yohannes G."/>
            <person name="Young M.W."/>
            <person name="Martin P."/>
            <person name="Gantlett R."/>
            <person name="Kenicer G."/>
            <person name="Hawes C."/>
            <person name="Begg G.S."/>
            <person name="Quilliam R.S."/>
            <person name="Squire G.R."/>
            <person name="Poole P.S."/>
            <person name="Young P.W."/>
            <person name="Iannetta P.M."/>
            <person name="James E.K."/>
        </authorList>
    </citation>
    <scope>NUCLEOTIDE SEQUENCE [LARGE SCALE GENOMIC DNA]</scope>
    <source>
        <strain evidence="2 3">JHI985</strain>
    </source>
</reference>
<proteinExistence type="predicted"/>
<name>A0AAE4YZ67_9HYPH</name>
<keyword evidence="1" id="KW-0812">Transmembrane</keyword>
<gene>
    <name evidence="2" type="ORF">GR217_35530</name>
</gene>
<protein>
    <submittedName>
        <fullName evidence="2">Uncharacterized protein</fullName>
    </submittedName>
</protein>
<keyword evidence="1" id="KW-0472">Membrane</keyword>
<evidence type="ECO:0000256" key="1">
    <source>
        <dbReference type="SAM" id="Phobius"/>
    </source>
</evidence>
<comment type="caution">
    <text evidence="2">The sequence shown here is derived from an EMBL/GenBank/DDBJ whole genome shotgun (WGS) entry which is preliminary data.</text>
</comment>